<protein>
    <recommendedName>
        <fullName evidence="4">Lipoprotein</fullName>
    </recommendedName>
</protein>
<proteinExistence type="predicted"/>
<evidence type="ECO:0000256" key="1">
    <source>
        <dbReference type="SAM" id="MobiDB-lite"/>
    </source>
</evidence>
<dbReference type="RefSeq" id="WP_141233293.1">
    <property type="nucleotide sequence ID" value="NZ_JBANDL010000002.1"/>
</dbReference>
<organism evidence="2 3">
    <name type="scientific">Lysobacter firmicutimachus</name>
    <dbReference type="NCBI Taxonomy" id="1792846"/>
    <lineage>
        <taxon>Bacteria</taxon>
        <taxon>Pseudomonadati</taxon>
        <taxon>Pseudomonadota</taxon>
        <taxon>Gammaproteobacteria</taxon>
        <taxon>Lysobacterales</taxon>
        <taxon>Lysobacteraceae</taxon>
        <taxon>Lysobacter</taxon>
    </lineage>
</organism>
<evidence type="ECO:0000313" key="3">
    <source>
        <dbReference type="Proteomes" id="UP001387215"/>
    </source>
</evidence>
<comment type="caution">
    <text evidence="2">The sequence shown here is derived from an EMBL/GenBank/DDBJ whole genome shotgun (WGS) entry which is preliminary data.</text>
</comment>
<keyword evidence="3" id="KW-1185">Reference proteome</keyword>
<gene>
    <name evidence="2" type="ORF">V2J18_21385</name>
</gene>
<evidence type="ECO:0008006" key="4">
    <source>
        <dbReference type="Google" id="ProtNLM"/>
    </source>
</evidence>
<feature type="region of interest" description="Disordered" evidence="1">
    <location>
        <begin position="40"/>
        <end position="101"/>
    </location>
</feature>
<sequence>MQAKWVWGAALAALFGGLLLVACEPLRGKLAGWFGQDATRSATGSASVPGAQRSGDGSERAGRSEVRDQELLNRHLTDHDPGTPARAAAEEPIAPADPETLPEAERMAYVARERFGPRVAPTPAESVRSNIPRARIEKQRDGRYWVITDDGPARPDLPPGTIVERDPGRR</sequence>
<evidence type="ECO:0000313" key="2">
    <source>
        <dbReference type="EMBL" id="MEI2457214.1"/>
    </source>
</evidence>
<feature type="compositionally biased region" description="Basic and acidic residues" evidence="1">
    <location>
        <begin position="56"/>
        <end position="81"/>
    </location>
</feature>
<dbReference type="Proteomes" id="UP001387215">
    <property type="component" value="Unassembled WGS sequence"/>
</dbReference>
<feature type="compositionally biased region" description="Low complexity" evidence="1">
    <location>
        <begin position="84"/>
        <end position="99"/>
    </location>
</feature>
<name>A0ABU8D869_9GAMM</name>
<accession>A0ABU8D869</accession>
<dbReference type="PROSITE" id="PS51257">
    <property type="entry name" value="PROKAR_LIPOPROTEIN"/>
    <property type="match status" value="1"/>
</dbReference>
<reference evidence="2 3" key="1">
    <citation type="submission" date="2024-02" db="EMBL/GenBank/DDBJ databases">
        <title>Lysobacter Genome Sequencing and Mining.</title>
        <authorList>
            <person name="Bierman J."/>
            <person name="Walker M.C."/>
        </authorList>
    </citation>
    <scope>NUCLEOTIDE SEQUENCE [LARGE SCALE GENOMIC DNA]</scope>
    <source>
        <strain evidence="2 3">PB6250</strain>
    </source>
</reference>
<dbReference type="EMBL" id="JBANDL010000002">
    <property type="protein sequence ID" value="MEI2457214.1"/>
    <property type="molecule type" value="Genomic_DNA"/>
</dbReference>
<feature type="region of interest" description="Disordered" evidence="1">
    <location>
        <begin position="146"/>
        <end position="170"/>
    </location>
</feature>